<keyword evidence="2" id="KW-1185">Reference proteome</keyword>
<dbReference type="Proteomes" id="UP000327157">
    <property type="component" value="Chromosome 1"/>
</dbReference>
<accession>A0A5N5F3U5</accession>
<reference evidence="1 2" key="1">
    <citation type="submission" date="2019-09" db="EMBL/GenBank/DDBJ databases">
        <authorList>
            <person name="Ou C."/>
        </authorList>
    </citation>
    <scope>NUCLEOTIDE SEQUENCE [LARGE SCALE GENOMIC DNA]</scope>
    <source>
        <strain evidence="1">S2</strain>
        <tissue evidence="1">Leaf</tissue>
    </source>
</reference>
<proteinExistence type="predicted"/>
<organism evidence="1 2">
    <name type="scientific">Pyrus ussuriensis x Pyrus communis</name>
    <dbReference type="NCBI Taxonomy" id="2448454"/>
    <lineage>
        <taxon>Eukaryota</taxon>
        <taxon>Viridiplantae</taxon>
        <taxon>Streptophyta</taxon>
        <taxon>Embryophyta</taxon>
        <taxon>Tracheophyta</taxon>
        <taxon>Spermatophyta</taxon>
        <taxon>Magnoliopsida</taxon>
        <taxon>eudicotyledons</taxon>
        <taxon>Gunneridae</taxon>
        <taxon>Pentapetalae</taxon>
        <taxon>rosids</taxon>
        <taxon>fabids</taxon>
        <taxon>Rosales</taxon>
        <taxon>Rosaceae</taxon>
        <taxon>Amygdaloideae</taxon>
        <taxon>Maleae</taxon>
        <taxon>Pyrus</taxon>
    </lineage>
</organism>
<evidence type="ECO:0000313" key="2">
    <source>
        <dbReference type="Proteomes" id="UP000327157"/>
    </source>
</evidence>
<reference evidence="2" key="2">
    <citation type="submission" date="2019-10" db="EMBL/GenBank/DDBJ databases">
        <title>A de novo genome assembly of a pear dwarfing rootstock.</title>
        <authorList>
            <person name="Wang F."/>
            <person name="Wang J."/>
            <person name="Li S."/>
            <person name="Zhang Y."/>
            <person name="Fang M."/>
            <person name="Ma L."/>
            <person name="Zhao Y."/>
            <person name="Jiang S."/>
        </authorList>
    </citation>
    <scope>NUCLEOTIDE SEQUENCE [LARGE SCALE GENOMIC DNA]</scope>
</reference>
<comment type="caution">
    <text evidence="1">The sequence shown here is derived from an EMBL/GenBank/DDBJ whole genome shotgun (WGS) entry which is preliminary data.</text>
</comment>
<gene>
    <name evidence="1" type="ORF">D8674_000353</name>
</gene>
<dbReference type="AlphaFoldDB" id="A0A5N5F3U5"/>
<protein>
    <submittedName>
        <fullName evidence="1">Uncharacterized protein</fullName>
    </submittedName>
</protein>
<reference evidence="1 2" key="3">
    <citation type="submission" date="2019-11" db="EMBL/GenBank/DDBJ databases">
        <title>A de novo genome assembly of a pear dwarfing rootstock.</title>
        <authorList>
            <person name="Wang F."/>
            <person name="Wang J."/>
            <person name="Li S."/>
            <person name="Zhang Y."/>
            <person name="Fang M."/>
            <person name="Ma L."/>
            <person name="Zhao Y."/>
            <person name="Jiang S."/>
        </authorList>
    </citation>
    <scope>NUCLEOTIDE SEQUENCE [LARGE SCALE GENOMIC DNA]</scope>
    <source>
        <strain evidence="1">S2</strain>
        <tissue evidence="1">Leaf</tissue>
    </source>
</reference>
<dbReference type="EMBL" id="SMOL01000768">
    <property type="protein sequence ID" value="KAB2597433.1"/>
    <property type="molecule type" value="Genomic_DNA"/>
</dbReference>
<name>A0A5N5F3U5_9ROSA</name>
<evidence type="ECO:0000313" key="1">
    <source>
        <dbReference type="EMBL" id="KAB2597433.1"/>
    </source>
</evidence>
<sequence>MVETSLTKLKRVGISAIPTDGAKFDERMNTFFKGRRGLILNNGCVDFFKGFWA</sequence>